<reference evidence="2 3" key="1">
    <citation type="submission" date="2019-03" db="EMBL/GenBank/DDBJ databases">
        <title>First draft genome of Liparis tanakae, snailfish: a comprehensive survey of snailfish specific genes.</title>
        <authorList>
            <person name="Kim W."/>
            <person name="Song I."/>
            <person name="Jeong J.-H."/>
            <person name="Kim D."/>
            <person name="Kim S."/>
            <person name="Ryu S."/>
            <person name="Song J.Y."/>
            <person name="Lee S.K."/>
        </authorList>
    </citation>
    <scope>NUCLEOTIDE SEQUENCE [LARGE SCALE GENOMIC DNA]</scope>
    <source>
        <tissue evidence="2">Muscle</tissue>
    </source>
</reference>
<dbReference type="AlphaFoldDB" id="A0A4Z2GSK3"/>
<comment type="caution">
    <text evidence="2">The sequence shown here is derived from an EMBL/GenBank/DDBJ whole genome shotgun (WGS) entry which is preliminary data.</text>
</comment>
<feature type="region of interest" description="Disordered" evidence="1">
    <location>
        <begin position="356"/>
        <end position="381"/>
    </location>
</feature>
<gene>
    <name evidence="2" type="ORF">EYF80_034191</name>
</gene>
<dbReference type="EMBL" id="SRLO01000451">
    <property type="protein sequence ID" value="TNN55594.1"/>
    <property type="molecule type" value="Genomic_DNA"/>
</dbReference>
<evidence type="ECO:0000313" key="3">
    <source>
        <dbReference type="Proteomes" id="UP000314294"/>
    </source>
</evidence>
<dbReference type="Proteomes" id="UP000314294">
    <property type="component" value="Unassembled WGS sequence"/>
</dbReference>
<evidence type="ECO:0000256" key="1">
    <source>
        <dbReference type="SAM" id="MobiDB-lite"/>
    </source>
</evidence>
<accession>A0A4Z2GSK3</accession>
<sequence>MNVMMAAISTQQSPPNAAASQHHAGRGAVIGRHSDAPAAREHFAELGAEAVVQPGVEERIAAGRAHGAQVAEQLDEQKVALVDQVDVDVAQHVEHADRHPADAERRHHQAHQAEGLAFAHALSLRLALGVVAGDHAVAQLDGDAQVGDAERRQRQDVGDEEGAVGVGQPLALLAHPELLADGEALVLELHVVGVSHGRSHQAAGQQPDGRQQVLPINTDSGEREDRHVDRHRLDEVHQVAHEAAEHPAARVEGVGQCEGDTCGTHQHVREGQVSEKKVGDVVHLTGAAYDIEEQVVAEDAHQSHQGVAGDDERLEGLQQLHVHELGAAPGGGVLQRHLEDRSRVVSVCLVHRARGDAESEYRRDDARSPVRSSRSSARVVH</sequence>
<feature type="region of interest" description="Disordered" evidence="1">
    <location>
        <begin position="1"/>
        <end position="26"/>
    </location>
</feature>
<feature type="region of interest" description="Disordered" evidence="1">
    <location>
        <begin position="143"/>
        <end position="162"/>
    </location>
</feature>
<feature type="compositionally biased region" description="Low complexity" evidence="1">
    <location>
        <begin position="369"/>
        <end position="381"/>
    </location>
</feature>
<feature type="compositionally biased region" description="Polar residues" evidence="1">
    <location>
        <begin position="8"/>
        <end position="19"/>
    </location>
</feature>
<organism evidence="2 3">
    <name type="scientific">Liparis tanakae</name>
    <name type="common">Tanaka's snailfish</name>
    <dbReference type="NCBI Taxonomy" id="230148"/>
    <lineage>
        <taxon>Eukaryota</taxon>
        <taxon>Metazoa</taxon>
        <taxon>Chordata</taxon>
        <taxon>Craniata</taxon>
        <taxon>Vertebrata</taxon>
        <taxon>Euteleostomi</taxon>
        <taxon>Actinopterygii</taxon>
        <taxon>Neopterygii</taxon>
        <taxon>Teleostei</taxon>
        <taxon>Neoteleostei</taxon>
        <taxon>Acanthomorphata</taxon>
        <taxon>Eupercaria</taxon>
        <taxon>Perciformes</taxon>
        <taxon>Cottioidei</taxon>
        <taxon>Cottales</taxon>
        <taxon>Liparidae</taxon>
        <taxon>Liparis</taxon>
    </lineage>
</organism>
<feature type="compositionally biased region" description="Basic and acidic residues" evidence="1">
    <location>
        <begin position="356"/>
        <end position="368"/>
    </location>
</feature>
<evidence type="ECO:0000313" key="2">
    <source>
        <dbReference type="EMBL" id="TNN55594.1"/>
    </source>
</evidence>
<proteinExistence type="predicted"/>
<feature type="compositionally biased region" description="Basic and acidic residues" evidence="1">
    <location>
        <begin position="148"/>
        <end position="157"/>
    </location>
</feature>
<feature type="region of interest" description="Disordered" evidence="1">
    <location>
        <begin position="198"/>
        <end position="226"/>
    </location>
</feature>
<protein>
    <submittedName>
        <fullName evidence="2">Uncharacterized protein</fullName>
    </submittedName>
</protein>
<name>A0A4Z2GSK3_9TELE</name>
<keyword evidence="3" id="KW-1185">Reference proteome</keyword>